<accession>A0ABV3SPJ8</accession>
<comment type="caution">
    <text evidence="1">The sequence shown here is derived from an EMBL/GenBank/DDBJ whole genome shotgun (WGS) entry which is preliminary data.</text>
</comment>
<gene>
    <name evidence="1" type="ORF">ABGN05_24045</name>
</gene>
<sequence>MPQQRGERADMGRPAEILRLIACESGNNVVGQRHDVEAFGPCRRLQGVDGLIFAVACAEPQSEVVAALVGERLQEEGAQRRTVAMTASGSELPSLVTVMV</sequence>
<proteinExistence type="predicted"/>
<dbReference type="Proteomes" id="UP001556692">
    <property type="component" value="Unassembled WGS sequence"/>
</dbReference>
<dbReference type="EMBL" id="JBDPGJ010000006">
    <property type="protein sequence ID" value="MEX0408720.1"/>
    <property type="molecule type" value="Genomic_DNA"/>
</dbReference>
<organism evidence="1 2">
    <name type="scientific">Aquibium pacificus</name>
    <dbReference type="NCBI Taxonomy" id="3153579"/>
    <lineage>
        <taxon>Bacteria</taxon>
        <taxon>Pseudomonadati</taxon>
        <taxon>Pseudomonadota</taxon>
        <taxon>Alphaproteobacteria</taxon>
        <taxon>Hyphomicrobiales</taxon>
        <taxon>Phyllobacteriaceae</taxon>
        <taxon>Aquibium</taxon>
    </lineage>
</organism>
<protein>
    <submittedName>
        <fullName evidence="1">Uncharacterized protein</fullName>
    </submittedName>
</protein>
<keyword evidence="2" id="KW-1185">Reference proteome</keyword>
<reference evidence="1 2" key="1">
    <citation type="submission" date="2024-05" db="EMBL/GenBank/DDBJ databases">
        <authorList>
            <person name="Jiang F."/>
        </authorList>
    </citation>
    <scope>NUCLEOTIDE SEQUENCE [LARGE SCALE GENOMIC DNA]</scope>
    <source>
        <strain evidence="1 2">LZ166</strain>
    </source>
</reference>
<evidence type="ECO:0000313" key="1">
    <source>
        <dbReference type="EMBL" id="MEX0408720.1"/>
    </source>
</evidence>
<name>A0ABV3SPJ8_9HYPH</name>
<dbReference type="RefSeq" id="WP_367956591.1">
    <property type="nucleotide sequence ID" value="NZ_JBDPGJ010000006.1"/>
</dbReference>
<evidence type="ECO:0000313" key="2">
    <source>
        <dbReference type="Proteomes" id="UP001556692"/>
    </source>
</evidence>